<keyword evidence="1" id="KW-1133">Transmembrane helix</keyword>
<dbReference type="InterPro" id="IPR007110">
    <property type="entry name" value="Ig-like_dom"/>
</dbReference>
<dbReference type="GO" id="GO:2001204">
    <property type="term" value="P:regulation of osteoclast development"/>
    <property type="evidence" value="ECO:0007669"/>
    <property type="project" value="TreeGrafter"/>
</dbReference>
<dbReference type="GO" id="GO:0045124">
    <property type="term" value="P:regulation of bone resorption"/>
    <property type="evidence" value="ECO:0007669"/>
    <property type="project" value="TreeGrafter"/>
</dbReference>
<protein>
    <submittedName>
        <fullName evidence="3">Sialic acid binding Ig like lectin 15</fullName>
    </submittedName>
</protein>
<feature type="transmembrane region" description="Helical" evidence="1">
    <location>
        <begin position="265"/>
        <end position="289"/>
    </location>
</feature>
<dbReference type="SUPFAM" id="SSF48726">
    <property type="entry name" value="Immunoglobulin"/>
    <property type="match status" value="2"/>
</dbReference>
<dbReference type="Ensembl" id="ENSAMXT00005038821.1">
    <property type="protein sequence ID" value="ENSAMXP00005035593.1"/>
    <property type="gene ID" value="ENSAMXG00005017051.1"/>
</dbReference>
<dbReference type="PROSITE" id="PS50835">
    <property type="entry name" value="IG_LIKE"/>
    <property type="match status" value="2"/>
</dbReference>
<keyword evidence="1" id="KW-0812">Transmembrane</keyword>
<dbReference type="PANTHER" id="PTHR46942:SF1">
    <property type="entry name" value="SIALIC ACID-BINDING IG-LIKE LECTIN 15"/>
    <property type="match status" value="1"/>
</dbReference>
<dbReference type="GO" id="GO:0005886">
    <property type="term" value="C:plasma membrane"/>
    <property type="evidence" value="ECO:0007669"/>
    <property type="project" value="TreeGrafter"/>
</dbReference>
<proteinExistence type="predicted"/>
<feature type="domain" description="Ig-like" evidence="2">
    <location>
        <begin position="171"/>
        <end position="250"/>
    </location>
</feature>
<sequence>MKLVSVNINDYLFTIVINIVSREIWWCSVLYIKALLFSALGLISADEWSMTVPQAVKQTFGEDAVLPCSFTTPYTSYQNITVIWRIKGAYDGQIIFKCLSTENPSDNGQNCTESIGRYSLAGNPRSKNISLRIKDVSFSEDGQYFCCFELIKKEDTYRTKTGTRLSVQSIPQTLESIYIRTLPSGEQFITCDVKGSPPPIVTWIVPEITSSSLVSVQRDRVRASSSIPANQSNINYTCQIHGETGLQDLSIYYQKRSEQEQQIPFTLFVVFVVLSGVFFISSIILAVIYKIGSSKSPAPPQEVNFRKSSPVQTNDDIYENFKDW</sequence>
<dbReference type="SMART" id="SM00409">
    <property type="entry name" value="IG"/>
    <property type="match status" value="1"/>
</dbReference>
<organism evidence="3 4">
    <name type="scientific">Astyanax mexicanus</name>
    <name type="common">Blind cave fish</name>
    <name type="synonym">Astyanax fasciatus mexicanus</name>
    <dbReference type="NCBI Taxonomy" id="7994"/>
    <lineage>
        <taxon>Eukaryota</taxon>
        <taxon>Metazoa</taxon>
        <taxon>Chordata</taxon>
        <taxon>Craniata</taxon>
        <taxon>Vertebrata</taxon>
        <taxon>Euteleostomi</taxon>
        <taxon>Actinopterygii</taxon>
        <taxon>Neopterygii</taxon>
        <taxon>Teleostei</taxon>
        <taxon>Ostariophysi</taxon>
        <taxon>Characiformes</taxon>
        <taxon>Characoidei</taxon>
        <taxon>Acestrorhamphidae</taxon>
        <taxon>Acestrorhamphinae</taxon>
        <taxon>Astyanax</taxon>
    </lineage>
</organism>
<dbReference type="InterPro" id="IPR003599">
    <property type="entry name" value="Ig_sub"/>
</dbReference>
<dbReference type="Gene3D" id="2.60.40.10">
    <property type="entry name" value="Immunoglobulins"/>
    <property type="match status" value="1"/>
</dbReference>
<dbReference type="PANTHER" id="PTHR46942">
    <property type="entry name" value="SIALIC ACID-BINDING IG-LIKE LECTIN 15"/>
    <property type="match status" value="1"/>
</dbReference>
<dbReference type="InterPro" id="IPR042836">
    <property type="entry name" value="SIG15"/>
</dbReference>
<dbReference type="Proteomes" id="UP000694621">
    <property type="component" value="Unplaced"/>
</dbReference>
<accession>A0A8B9RDU4</accession>
<evidence type="ECO:0000313" key="4">
    <source>
        <dbReference type="Proteomes" id="UP000694621"/>
    </source>
</evidence>
<keyword evidence="1" id="KW-0472">Membrane</keyword>
<evidence type="ECO:0000259" key="2">
    <source>
        <dbReference type="PROSITE" id="PS50835"/>
    </source>
</evidence>
<name>A0A8B9RDU4_ASTMX</name>
<dbReference type="InterPro" id="IPR013783">
    <property type="entry name" value="Ig-like_fold"/>
</dbReference>
<evidence type="ECO:0000256" key="1">
    <source>
        <dbReference type="SAM" id="Phobius"/>
    </source>
</evidence>
<dbReference type="Pfam" id="PF07686">
    <property type="entry name" value="V-set"/>
    <property type="match status" value="1"/>
</dbReference>
<reference evidence="3" key="1">
    <citation type="submission" date="2025-08" db="UniProtKB">
        <authorList>
            <consortium name="Ensembl"/>
        </authorList>
    </citation>
    <scope>IDENTIFICATION</scope>
</reference>
<dbReference type="InterPro" id="IPR013106">
    <property type="entry name" value="Ig_V-set"/>
</dbReference>
<evidence type="ECO:0000313" key="3">
    <source>
        <dbReference type="Ensembl" id="ENSAMXP00005035593.1"/>
    </source>
</evidence>
<dbReference type="AlphaFoldDB" id="A0A8B9RDU4"/>
<dbReference type="InterPro" id="IPR036179">
    <property type="entry name" value="Ig-like_dom_sf"/>
</dbReference>
<feature type="domain" description="Ig-like" evidence="2">
    <location>
        <begin position="61"/>
        <end position="146"/>
    </location>
</feature>
<dbReference type="GO" id="GO:0032956">
    <property type="term" value="P:regulation of actin cytoskeleton organization"/>
    <property type="evidence" value="ECO:0007669"/>
    <property type="project" value="TreeGrafter"/>
</dbReference>